<feature type="compositionally biased region" description="Polar residues" evidence="1">
    <location>
        <begin position="140"/>
        <end position="159"/>
    </location>
</feature>
<name>X8J294_9AGAM</name>
<proteinExistence type="predicted"/>
<feature type="region of interest" description="Disordered" evidence="1">
    <location>
        <begin position="1"/>
        <end position="51"/>
    </location>
</feature>
<gene>
    <name evidence="2" type="ORF">RSOL_159430</name>
</gene>
<sequence length="159" mass="17446">MWSGEKEEAHSDFEPGADPDDESYSEESTKVDLIPPENTAPTSSEPHEPAVGPIVVLNKDKASPDVIAKYLPLDAYDFFRLCAQAPDQRIPEQDWEIRVNPKSLRDAIVASLRNMHRAGGMKRACKRLPGPGHLEGKDGSASNSPTTKRQRTGTNHAAM</sequence>
<evidence type="ECO:0000313" key="3">
    <source>
        <dbReference type="Proteomes" id="UP000030108"/>
    </source>
</evidence>
<accession>X8J294</accession>
<feature type="region of interest" description="Disordered" evidence="1">
    <location>
        <begin position="127"/>
        <end position="159"/>
    </location>
</feature>
<feature type="non-terminal residue" evidence="2">
    <location>
        <position position="159"/>
    </location>
</feature>
<evidence type="ECO:0000313" key="2">
    <source>
        <dbReference type="EMBL" id="EUC56095.1"/>
    </source>
</evidence>
<evidence type="ECO:0000256" key="1">
    <source>
        <dbReference type="SAM" id="MobiDB-lite"/>
    </source>
</evidence>
<feature type="compositionally biased region" description="Acidic residues" evidence="1">
    <location>
        <begin position="15"/>
        <end position="25"/>
    </location>
</feature>
<dbReference type="Proteomes" id="UP000030108">
    <property type="component" value="Unassembled WGS sequence"/>
</dbReference>
<protein>
    <submittedName>
        <fullName evidence="2">Uncharacterized protein</fullName>
    </submittedName>
</protein>
<comment type="caution">
    <text evidence="2">The sequence shown here is derived from an EMBL/GenBank/DDBJ whole genome shotgun (WGS) entry which is preliminary data.</text>
</comment>
<reference evidence="3" key="1">
    <citation type="journal article" date="2014" name="Genome Announc.">
        <title>Draft genome sequence of the plant-pathogenic soil fungus Rhizoctonia solani anastomosis group 3 strain Rhs1AP.</title>
        <authorList>
            <person name="Cubeta M.A."/>
            <person name="Thomas E."/>
            <person name="Dean R.A."/>
            <person name="Jabaji S."/>
            <person name="Neate S.M."/>
            <person name="Tavantzis S."/>
            <person name="Toda T."/>
            <person name="Vilgalys R."/>
            <person name="Bharathan N."/>
            <person name="Fedorova-Abrams N."/>
            <person name="Pakala S.B."/>
            <person name="Pakala S.M."/>
            <person name="Zafar N."/>
            <person name="Joardar V."/>
            <person name="Losada L."/>
            <person name="Nierman W.C."/>
        </authorList>
    </citation>
    <scope>NUCLEOTIDE SEQUENCE [LARGE SCALE GENOMIC DNA]</scope>
    <source>
        <strain evidence="3">AG-3</strain>
    </source>
</reference>
<dbReference type="AlphaFoldDB" id="X8J294"/>
<feature type="compositionally biased region" description="Basic and acidic residues" evidence="1">
    <location>
        <begin position="1"/>
        <end position="13"/>
    </location>
</feature>
<dbReference type="EMBL" id="JATN01000322">
    <property type="protein sequence ID" value="EUC56095.1"/>
    <property type="molecule type" value="Genomic_DNA"/>
</dbReference>
<organism evidence="2 3">
    <name type="scientific">Rhizoctonia solani AG-3 Rhs1AP</name>
    <dbReference type="NCBI Taxonomy" id="1086054"/>
    <lineage>
        <taxon>Eukaryota</taxon>
        <taxon>Fungi</taxon>
        <taxon>Dikarya</taxon>
        <taxon>Basidiomycota</taxon>
        <taxon>Agaricomycotina</taxon>
        <taxon>Agaricomycetes</taxon>
        <taxon>Cantharellales</taxon>
        <taxon>Ceratobasidiaceae</taxon>
        <taxon>Rhizoctonia</taxon>
    </lineage>
</organism>